<sequence>MAIFTKNGFFQSFLDGLIAGEVFIYFASMSAPFFYLSVTKIKNSRANSSGMTYSLVLIFTIIFLLTSVIMFSAHKMSQIPEYTTVKSNVDSAWFSFFSFFVYIAGVLTWYYTIYVSNKEARGHDEVLEEKVSTMDNSLNKWADGEQQ</sequence>
<name>A0A7R6PD17_9GAMM</name>
<dbReference type="AlphaFoldDB" id="A0A7R6PD17"/>
<accession>A0A7R6PD17</accession>
<reference evidence="2 3" key="1">
    <citation type="journal article" date="2008" name="Int. J. Syst. Evol. Microbiol.">
        <title>Neptunomonas japonica sp. nov., an Osedax japonicus symbiont-like bacterium isolated from sediment adjacent to sperm whale carcasses off Kagoshima, Japan.</title>
        <authorList>
            <person name="Miyazaki M."/>
            <person name="Nogi Y."/>
            <person name="Fujiwara Y."/>
            <person name="Kawato M."/>
            <person name="Kubokawa K."/>
            <person name="Horikoshi K."/>
        </authorList>
    </citation>
    <scope>NUCLEOTIDE SEQUENCE [LARGE SCALE GENOMIC DNA]</scope>
    <source>
        <strain evidence="2 3">JAMM 1380</strain>
    </source>
</reference>
<keyword evidence="1" id="KW-0472">Membrane</keyword>
<feature type="transmembrane region" description="Helical" evidence="1">
    <location>
        <begin position="92"/>
        <end position="111"/>
    </location>
</feature>
<keyword evidence="1" id="KW-1133">Transmembrane helix</keyword>
<dbReference type="Proteomes" id="UP000595332">
    <property type="component" value="Chromosome"/>
</dbReference>
<dbReference type="KEGG" id="njp:NEJAP_3551"/>
<keyword evidence="3" id="KW-1185">Reference proteome</keyword>
<keyword evidence="1" id="KW-0812">Transmembrane</keyword>
<feature type="transmembrane region" description="Helical" evidence="1">
    <location>
        <begin position="50"/>
        <end position="72"/>
    </location>
</feature>
<protein>
    <submittedName>
        <fullName evidence="2">Uncharacterized protein</fullName>
    </submittedName>
</protein>
<evidence type="ECO:0000313" key="2">
    <source>
        <dbReference type="EMBL" id="BBB31489.1"/>
    </source>
</evidence>
<feature type="transmembrane region" description="Helical" evidence="1">
    <location>
        <begin position="17"/>
        <end position="38"/>
    </location>
</feature>
<gene>
    <name evidence="2" type="ORF">NEJAP_3551</name>
</gene>
<organism evidence="2 3">
    <name type="scientific">Neptunomonas japonica JAMM 1380</name>
    <dbReference type="NCBI Taxonomy" id="1441457"/>
    <lineage>
        <taxon>Bacteria</taxon>
        <taxon>Pseudomonadati</taxon>
        <taxon>Pseudomonadota</taxon>
        <taxon>Gammaproteobacteria</taxon>
        <taxon>Oceanospirillales</taxon>
        <taxon>Oceanospirillaceae</taxon>
        <taxon>Neptunomonas</taxon>
    </lineage>
</organism>
<evidence type="ECO:0000256" key="1">
    <source>
        <dbReference type="SAM" id="Phobius"/>
    </source>
</evidence>
<proteinExistence type="predicted"/>
<evidence type="ECO:0000313" key="3">
    <source>
        <dbReference type="Proteomes" id="UP000595332"/>
    </source>
</evidence>
<dbReference type="EMBL" id="AP014546">
    <property type="protein sequence ID" value="BBB31489.1"/>
    <property type="molecule type" value="Genomic_DNA"/>
</dbReference>